<name>A0A2T5G039_9SPHN</name>
<keyword evidence="4" id="KW-1185">Reference proteome</keyword>
<keyword evidence="1" id="KW-0472">Membrane</keyword>
<keyword evidence="1" id="KW-1133">Transmembrane helix</keyword>
<protein>
    <submittedName>
        <fullName evidence="3">Aa3-type cytochrome c oxidase subunit IV</fullName>
    </submittedName>
</protein>
<feature type="transmembrane region" description="Helical" evidence="1">
    <location>
        <begin position="20"/>
        <end position="42"/>
    </location>
</feature>
<dbReference type="OrthoDB" id="7577954at2"/>
<feature type="domain" description="Cytochrome c oxidase subunit IV bacterial aa3 type" evidence="2">
    <location>
        <begin position="11"/>
        <end position="35"/>
    </location>
</feature>
<gene>
    <name evidence="3" type="ORF">CLG96_07250</name>
</gene>
<comment type="caution">
    <text evidence="3">The sequence shown here is derived from an EMBL/GenBank/DDBJ whole genome shotgun (WGS) entry which is preliminary data.</text>
</comment>
<reference evidence="3 4" key="1">
    <citation type="submission" date="2017-09" db="EMBL/GenBank/DDBJ databases">
        <title>Sphingomonas panjinensis sp.nov., isolated from oil-contaminated soil.</title>
        <authorList>
            <person name="Wang L."/>
            <person name="Chen L."/>
        </authorList>
    </citation>
    <scope>NUCLEOTIDE SEQUENCE [LARGE SCALE GENOMIC DNA]</scope>
    <source>
        <strain evidence="3 4">FW-11</strain>
    </source>
</reference>
<dbReference type="Gene3D" id="1.20.5.160">
    <property type="entry name" value="Bacterial aa3 type cytochrome c oxidase subunit IV"/>
    <property type="match status" value="1"/>
</dbReference>
<dbReference type="EMBL" id="NWBU01000005">
    <property type="protein sequence ID" value="PTQ12322.1"/>
    <property type="molecule type" value="Genomic_DNA"/>
</dbReference>
<organism evidence="3 4">
    <name type="scientific">Sphingomonas oleivorans</name>
    <dbReference type="NCBI Taxonomy" id="1735121"/>
    <lineage>
        <taxon>Bacteria</taxon>
        <taxon>Pseudomonadati</taxon>
        <taxon>Pseudomonadota</taxon>
        <taxon>Alphaproteobacteria</taxon>
        <taxon>Sphingomonadales</taxon>
        <taxon>Sphingomonadaceae</taxon>
        <taxon>Sphingomonas</taxon>
    </lineage>
</organism>
<proteinExistence type="predicted"/>
<dbReference type="Proteomes" id="UP000244162">
    <property type="component" value="Unassembled WGS sequence"/>
</dbReference>
<dbReference type="RefSeq" id="WP_107967185.1">
    <property type="nucleotide sequence ID" value="NZ_NWBU01000005.1"/>
</dbReference>
<keyword evidence="1" id="KW-0812">Transmembrane</keyword>
<dbReference type="AlphaFoldDB" id="A0A2T5G039"/>
<evidence type="ECO:0000313" key="3">
    <source>
        <dbReference type="EMBL" id="PTQ12322.1"/>
    </source>
</evidence>
<dbReference type="SUPFAM" id="SSF81469">
    <property type="entry name" value="Bacterial aa3 type cytochrome c oxidase subunit IV"/>
    <property type="match status" value="1"/>
</dbReference>
<accession>A0A2T5G039</accession>
<dbReference type="InterPro" id="IPR012422">
    <property type="entry name" value="Cyt_c_oxidase_su4_bac-aa3"/>
</dbReference>
<evidence type="ECO:0000259" key="2">
    <source>
        <dbReference type="Pfam" id="PF07835"/>
    </source>
</evidence>
<dbReference type="InterPro" id="IPR036596">
    <property type="entry name" value="Cyt-C_aa3_sf"/>
</dbReference>
<sequence>MAENGAKIELKEHEATYARFLSFFKFGTIACAILVGIVLLLISR</sequence>
<dbReference type="Pfam" id="PF07835">
    <property type="entry name" value="COX4_pro_2"/>
    <property type="match status" value="1"/>
</dbReference>
<evidence type="ECO:0000256" key="1">
    <source>
        <dbReference type="SAM" id="Phobius"/>
    </source>
</evidence>
<evidence type="ECO:0000313" key="4">
    <source>
        <dbReference type="Proteomes" id="UP000244162"/>
    </source>
</evidence>